<evidence type="ECO:0000313" key="1">
    <source>
        <dbReference type="EMBL" id="CAG8846366.1"/>
    </source>
</evidence>
<name>A0ACA9SQG2_9GLOM</name>
<organism evidence="1 2">
    <name type="scientific">Racocetra persica</name>
    <dbReference type="NCBI Taxonomy" id="160502"/>
    <lineage>
        <taxon>Eukaryota</taxon>
        <taxon>Fungi</taxon>
        <taxon>Fungi incertae sedis</taxon>
        <taxon>Mucoromycota</taxon>
        <taxon>Glomeromycotina</taxon>
        <taxon>Glomeromycetes</taxon>
        <taxon>Diversisporales</taxon>
        <taxon>Gigasporaceae</taxon>
        <taxon>Racocetra</taxon>
    </lineage>
</organism>
<dbReference type="Proteomes" id="UP000789920">
    <property type="component" value="Unassembled WGS sequence"/>
</dbReference>
<protein>
    <submittedName>
        <fullName evidence="1">2572_t:CDS:1</fullName>
    </submittedName>
</protein>
<proteinExistence type="predicted"/>
<gene>
    <name evidence="1" type="ORF">RPERSI_LOCUS34108</name>
</gene>
<sequence>TIFNLHQNSSQTEPSTSNPSSSQYSTIKEQEIHKFGQLAKEWWSPNGPIKLLHSMNPLRISYI</sequence>
<keyword evidence="2" id="KW-1185">Reference proteome</keyword>
<feature type="non-terminal residue" evidence="1">
    <location>
        <position position="63"/>
    </location>
</feature>
<comment type="caution">
    <text evidence="1">The sequence shown here is derived from an EMBL/GenBank/DDBJ whole genome shotgun (WGS) entry which is preliminary data.</text>
</comment>
<evidence type="ECO:0000313" key="2">
    <source>
        <dbReference type="Proteomes" id="UP000789920"/>
    </source>
</evidence>
<reference evidence="1" key="1">
    <citation type="submission" date="2021-06" db="EMBL/GenBank/DDBJ databases">
        <authorList>
            <person name="Kallberg Y."/>
            <person name="Tangrot J."/>
            <person name="Rosling A."/>
        </authorList>
    </citation>
    <scope>NUCLEOTIDE SEQUENCE</scope>
    <source>
        <strain evidence="1">MA461A</strain>
    </source>
</reference>
<feature type="non-terminal residue" evidence="1">
    <location>
        <position position="1"/>
    </location>
</feature>
<accession>A0ACA9SQG2</accession>
<dbReference type="EMBL" id="CAJVQC010150851">
    <property type="protein sequence ID" value="CAG8846366.1"/>
    <property type="molecule type" value="Genomic_DNA"/>
</dbReference>